<gene>
    <name evidence="1" type="ORF">ILUMI_20889</name>
</gene>
<sequence>MPEEIIELVKDVYTNNTVTIKANGQYLETIKTNVGIRRGDSLSLLLFDIVMDEVKQQALKAARISEALSVQPKLTYAAETRAESSRTNQMLKTEEMRTLRRMLGKTLWNHIRIADIIEQLQVQPINEWTKTRRKEWNNHISRMEKDRIARIARDKLLVQKRSIGRPLKR</sequence>
<comment type="caution">
    <text evidence="1">The sequence shown here is derived from an EMBL/GenBank/DDBJ whole genome shotgun (WGS) entry which is preliminary data.</text>
</comment>
<protein>
    <submittedName>
        <fullName evidence="1">Uncharacterized protein</fullName>
    </submittedName>
</protein>
<name>A0A8K0CHJ5_IGNLU</name>
<dbReference type="OrthoDB" id="6737571at2759"/>
<evidence type="ECO:0000313" key="2">
    <source>
        <dbReference type="Proteomes" id="UP000801492"/>
    </source>
</evidence>
<dbReference type="Proteomes" id="UP000801492">
    <property type="component" value="Unassembled WGS sequence"/>
</dbReference>
<dbReference type="AlphaFoldDB" id="A0A8K0CHJ5"/>
<reference evidence="1" key="1">
    <citation type="submission" date="2019-08" db="EMBL/GenBank/DDBJ databases">
        <title>The genome of the North American firefly Photinus pyralis.</title>
        <authorList>
            <consortium name="Photinus pyralis genome working group"/>
            <person name="Fallon T.R."/>
            <person name="Sander Lower S.E."/>
            <person name="Weng J.-K."/>
        </authorList>
    </citation>
    <scope>NUCLEOTIDE SEQUENCE</scope>
    <source>
        <strain evidence="1">TRF0915ILg1</strain>
        <tissue evidence="1">Whole body</tissue>
    </source>
</reference>
<proteinExistence type="predicted"/>
<dbReference type="EMBL" id="VTPC01089973">
    <property type="protein sequence ID" value="KAF2885266.1"/>
    <property type="molecule type" value="Genomic_DNA"/>
</dbReference>
<keyword evidence="2" id="KW-1185">Reference proteome</keyword>
<evidence type="ECO:0000313" key="1">
    <source>
        <dbReference type="EMBL" id="KAF2885266.1"/>
    </source>
</evidence>
<accession>A0A8K0CHJ5</accession>
<organism evidence="1 2">
    <name type="scientific">Ignelater luminosus</name>
    <name type="common">Cucubano</name>
    <name type="synonym">Pyrophorus luminosus</name>
    <dbReference type="NCBI Taxonomy" id="2038154"/>
    <lineage>
        <taxon>Eukaryota</taxon>
        <taxon>Metazoa</taxon>
        <taxon>Ecdysozoa</taxon>
        <taxon>Arthropoda</taxon>
        <taxon>Hexapoda</taxon>
        <taxon>Insecta</taxon>
        <taxon>Pterygota</taxon>
        <taxon>Neoptera</taxon>
        <taxon>Endopterygota</taxon>
        <taxon>Coleoptera</taxon>
        <taxon>Polyphaga</taxon>
        <taxon>Elateriformia</taxon>
        <taxon>Elateroidea</taxon>
        <taxon>Elateridae</taxon>
        <taxon>Agrypninae</taxon>
        <taxon>Pyrophorini</taxon>
        <taxon>Ignelater</taxon>
    </lineage>
</organism>